<sequence>MPLQAPQHSQCPATLHHGRINAEDGERFGVVSTDGRRYWLKPAAGCLLRPALGDAVLICVEGTSGYVLTVLERDSSTPARLSVDGDLHLHLPAGALHIEARDGISLDAGAALAVRSANVLLHSTHACLTTQTLQVSGERADSHWLQRHDTALHAHQTVQVHTAEFGDSRRRVEGHEELYAGSVSQQVKNDWQLRGETLDLFADITVALDGQRIKLG</sequence>
<evidence type="ECO:0000313" key="2">
    <source>
        <dbReference type="Proteomes" id="UP000077829"/>
    </source>
</evidence>
<name>A0A172Z1S6_9PSED</name>
<dbReference type="EMBL" id="CP015600">
    <property type="protein sequence ID" value="ANF86258.1"/>
    <property type="molecule type" value="Genomic_DNA"/>
</dbReference>
<dbReference type="InterPro" id="IPR021927">
    <property type="entry name" value="DUF3540"/>
</dbReference>
<dbReference type="PATRIC" id="fig|219572.3.peg.2942"/>
<evidence type="ECO:0000313" key="1">
    <source>
        <dbReference type="EMBL" id="ANF86258.1"/>
    </source>
</evidence>
<reference evidence="1 2" key="1">
    <citation type="submission" date="2016-05" db="EMBL/GenBank/DDBJ databases">
        <title>Complete genome sequence of Pseudomonas antarctica PAMC 27494.</title>
        <authorList>
            <person name="Lee J."/>
        </authorList>
    </citation>
    <scope>NUCLEOTIDE SEQUENCE [LARGE SCALE GENOMIC DNA]</scope>
    <source>
        <strain evidence="1 2">PAMC 27494</strain>
    </source>
</reference>
<dbReference type="STRING" id="219572.A7J50_2865"/>
<accession>A0A172Z1S6</accession>
<dbReference type="Proteomes" id="UP000077829">
    <property type="component" value="Chromosome"/>
</dbReference>
<proteinExistence type="predicted"/>
<protein>
    <recommendedName>
        <fullName evidence="3">DUF3540 domain-containing protein</fullName>
    </recommendedName>
</protein>
<dbReference type="AlphaFoldDB" id="A0A172Z1S6"/>
<organism evidence="1 2">
    <name type="scientific">Pseudomonas antarctica</name>
    <dbReference type="NCBI Taxonomy" id="219572"/>
    <lineage>
        <taxon>Bacteria</taxon>
        <taxon>Pseudomonadati</taxon>
        <taxon>Pseudomonadota</taxon>
        <taxon>Gammaproteobacteria</taxon>
        <taxon>Pseudomonadales</taxon>
        <taxon>Pseudomonadaceae</taxon>
        <taxon>Pseudomonas</taxon>
    </lineage>
</organism>
<dbReference type="Pfam" id="PF12059">
    <property type="entry name" value="DUF3540"/>
    <property type="match status" value="1"/>
</dbReference>
<dbReference type="KEGG" id="panr:A7J50_2865"/>
<evidence type="ECO:0008006" key="3">
    <source>
        <dbReference type="Google" id="ProtNLM"/>
    </source>
</evidence>
<dbReference type="RefSeq" id="WP_064452389.1">
    <property type="nucleotide sequence ID" value="NZ_CP015600.1"/>
</dbReference>
<gene>
    <name evidence="1" type="ORF">A7J50_2865</name>
</gene>